<evidence type="ECO:0000313" key="2">
    <source>
        <dbReference type="Proteomes" id="UP001152422"/>
    </source>
</evidence>
<dbReference type="RefSeq" id="WP_277582754.1">
    <property type="nucleotide sequence ID" value="NZ_JAMBPY010000001.1"/>
</dbReference>
<dbReference type="EMBL" id="JAMBQA010000001">
    <property type="protein sequence ID" value="MDG0844852.1"/>
    <property type="molecule type" value="Genomic_DNA"/>
</dbReference>
<organism evidence="1 2">
    <name type="scientific">Staphylococcus equorum</name>
    <dbReference type="NCBI Taxonomy" id="246432"/>
    <lineage>
        <taxon>Bacteria</taxon>
        <taxon>Bacillati</taxon>
        <taxon>Bacillota</taxon>
        <taxon>Bacilli</taxon>
        <taxon>Bacillales</taxon>
        <taxon>Staphylococcaceae</taxon>
        <taxon>Staphylococcus</taxon>
    </lineage>
</organism>
<dbReference type="Proteomes" id="UP001152422">
    <property type="component" value="Unassembled WGS sequence"/>
</dbReference>
<proteinExistence type="predicted"/>
<reference evidence="1" key="1">
    <citation type="submission" date="2022-05" db="EMBL/GenBank/DDBJ databases">
        <title>Comparative genomics of Staphylococcus equorum isolates.</title>
        <authorList>
            <person name="Luelf R.H."/>
        </authorList>
    </citation>
    <scope>NUCLEOTIDE SEQUENCE</scope>
    <source>
        <strain evidence="1">TMW 2.2497</strain>
    </source>
</reference>
<gene>
    <name evidence="1" type="ORF">M4L89_01165</name>
</gene>
<sequence>MIEQAIMNYLKSKIQTDMLISMNFTTRNDNTIVVYSDPGEPPSMYEGQLIRPRYQIIVKSSDFAKANDVAIEIYEALHQHRYDTMTVSYKTREIDYNVFSIDGLHLPARLGVDEDNIMSYSLNFETQIKKASERKK</sequence>
<dbReference type="Pfam" id="PF12691">
    <property type="entry name" value="Phage_tail_terminator_6"/>
    <property type="match status" value="1"/>
</dbReference>
<accession>A0A9X4L7L7</accession>
<keyword evidence="2" id="KW-1185">Reference proteome</keyword>
<dbReference type="InterPro" id="IPR024411">
    <property type="entry name" value="Tail_terminator_phage"/>
</dbReference>
<name>A0A9X4L7L7_9STAP</name>
<evidence type="ECO:0000313" key="1">
    <source>
        <dbReference type="EMBL" id="MDG0844852.1"/>
    </source>
</evidence>
<protein>
    <submittedName>
        <fullName evidence="1">Minor capsid protein</fullName>
    </submittedName>
</protein>
<dbReference type="AlphaFoldDB" id="A0A9X4L7L7"/>
<comment type="caution">
    <text evidence="1">The sequence shown here is derived from an EMBL/GenBank/DDBJ whole genome shotgun (WGS) entry which is preliminary data.</text>
</comment>